<gene>
    <name evidence="2" type="ORF">RJ41_04885</name>
</gene>
<evidence type="ECO:0000313" key="2">
    <source>
        <dbReference type="EMBL" id="KHT55382.1"/>
    </source>
</evidence>
<dbReference type="OrthoDB" id="6334738at2"/>
<accession>A0A0B3ZAC3</accession>
<keyword evidence="3" id="KW-1185">Reference proteome</keyword>
<evidence type="ECO:0000313" key="3">
    <source>
        <dbReference type="Proteomes" id="UP000031197"/>
    </source>
</evidence>
<sequence length="195" mass="22595">MRRLNQSFLAMCFFPWFLLAGAANASVVEKAQEWLNKYSDSDDTFSLTLTKNKIKFKGCKQKQYQLAFSQRLAPMFNVEAIVHYNKGLLDYGVMSQRVRSHEFEVVSWWDRGDYRLGLSHKVRPRHEMSIPVADTIRLPTSTSAGLYVEIPFNEDKHLLTVGAMRESWESEGASMQLPWRSSRDNQVKVEYAITF</sequence>
<dbReference type="RefSeq" id="WP_039217740.1">
    <property type="nucleotide sequence ID" value="NZ_JWLW01000009.1"/>
</dbReference>
<name>A0A0B3ZAC3_9ALTE</name>
<keyword evidence="1" id="KW-0732">Signal</keyword>
<proteinExistence type="predicted"/>
<dbReference type="Proteomes" id="UP000031197">
    <property type="component" value="Unassembled WGS sequence"/>
</dbReference>
<evidence type="ECO:0000256" key="1">
    <source>
        <dbReference type="SAM" id="SignalP"/>
    </source>
</evidence>
<dbReference type="EMBL" id="JWLW01000009">
    <property type="protein sequence ID" value="KHT55382.1"/>
    <property type="molecule type" value="Genomic_DNA"/>
</dbReference>
<protein>
    <submittedName>
        <fullName evidence="2">Uncharacterized protein</fullName>
    </submittedName>
</protein>
<reference evidence="2 3" key="1">
    <citation type="submission" date="2014-12" db="EMBL/GenBank/DDBJ databases">
        <title>Genome sequencing of Alteromonas marina AD001.</title>
        <authorList>
            <person name="Adrian T.G.S."/>
            <person name="Chan K.G."/>
        </authorList>
    </citation>
    <scope>NUCLEOTIDE SEQUENCE [LARGE SCALE GENOMIC DNA]</scope>
    <source>
        <strain evidence="2 3">AD001</strain>
    </source>
</reference>
<feature type="chain" id="PRO_5002083819" evidence="1">
    <location>
        <begin position="26"/>
        <end position="195"/>
    </location>
</feature>
<organism evidence="2 3">
    <name type="scientific">Alteromonas marina</name>
    <dbReference type="NCBI Taxonomy" id="203795"/>
    <lineage>
        <taxon>Bacteria</taxon>
        <taxon>Pseudomonadati</taxon>
        <taxon>Pseudomonadota</taxon>
        <taxon>Gammaproteobacteria</taxon>
        <taxon>Alteromonadales</taxon>
        <taxon>Alteromonadaceae</taxon>
        <taxon>Alteromonas/Salinimonas group</taxon>
        <taxon>Alteromonas</taxon>
    </lineage>
</organism>
<feature type="signal peptide" evidence="1">
    <location>
        <begin position="1"/>
        <end position="25"/>
    </location>
</feature>
<dbReference type="AlphaFoldDB" id="A0A0B3ZAC3"/>
<comment type="caution">
    <text evidence="2">The sequence shown here is derived from an EMBL/GenBank/DDBJ whole genome shotgun (WGS) entry which is preliminary data.</text>
</comment>